<gene>
    <name evidence="1" type="ORF">K3G42_031721</name>
</gene>
<keyword evidence="2" id="KW-1185">Reference proteome</keyword>
<protein>
    <submittedName>
        <fullName evidence="1">Uncharacterized protein</fullName>
    </submittedName>
</protein>
<sequence>MCSCREQAVAMGANYSLEGKKPPVLCLHHDCGSHVATFTPWLGKSNGLLSLVSQSAKMINRLITLIK</sequence>
<name>A0ACB8FL98_9SAUR</name>
<organism evidence="1 2">
    <name type="scientific">Sphaerodactylus townsendi</name>
    <dbReference type="NCBI Taxonomy" id="933632"/>
    <lineage>
        <taxon>Eukaryota</taxon>
        <taxon>Metazoa</taxon>
        <taxon>Chordata</taxon>
        <taxon>Craniata</taxon>
        <taxon>Vertebrata</taxon>
        <taxon>Euteleostomi</taxon>
        <taxon>Lepidosauria</taxon>
        <taxon>Squamata</taxon>
        <taxon>Bifurcata</taxon>
        <taxon>Gekkota</taxon>
        <taxon>Sphaerodactylidae</taxon>
        <taxon>Sphaerodactylus</taxon>
    </lineage>
</organism>
<comment type="caution">
    <text evidence="1">The sequence shown here is derived from an EMBL/GenBank/DDBJ whole genome shotgun (WGS) entry which is preliminary data.</text>
</comment>
<evidence type="ECO:0000313" key="1">
    <source>
        <dbReference type="EMBL" id="KAH8006005.1"/>
    </source>
</evidence>
<proteinExistence type="predicted"/>
<accession>A0ACB8FL98</accession>
<dbReference type="EMBL" id="CM037617">
    <property type="protein sequence ID" value="KAH8006005.1"/>
    <property type="molecule type" value="Genomic_DNA"/>
</dbReference>
<evidence type="ECO:0000313" key="2">
    <source>
        <dbReference type="Proteomes" id="UP000827872"/>
    </source>
</evidence>
<dbReference type="Proteomes" id="UP000827872">
    <property type="component" value="Linkage Group LG04"/>
</dbReference>
<reference evidence="1" key="1">
    <citation type="submission" date="2021-08" db="EMBL/GenBank/DDBJ databases">
        <title>The first chromosome-level gecko genome reveals the dynamic sex chromosomes of Neotropical dwarf geckos (Sphaerodactylidae: Sphaerodactylus).</title>
        <authorList>
            <person name="Pinto B.J."/>
            <person name="Keating S.E."/>
            <person name="Gamble T."/>
        </authorList>
    </citation>
    <scope>NUCLEOTIDE SEQUENCE</scope>
    <source>
        <strain evidence="1">TG3544</strain>
    </source>
</reference>